<sequence length="179" mass="18620">MAMRQVALVGEAGAGRGVRQRLAGGDQPAGEIQAAQHHAPAVVARGLRQLVQRDRLAERGMDELPGALCGGVVGPSASLRAAGGGAERVGQVVERVVFLQGVNGRPGALQQGFAGGVQPRVGREAARDERQRPAAQDLLDQRGFDVDHAVVETGFGACLSVVRFVRVQHDGAAWQAVPA</sequence>
<evidence type="ECO:0000313" key="2">
    <source>
        <dbReference type="Proteomes" id="UP000740926"/>
    </source>
</evidence>
<dbReference type="AlphaFoldDB" id="A0A9P6XZK5"/>
<name>A0A9P6XZK5_9FUNG</name>
<reference evidence="1 2" key="1">
    <citation type="journal article" date="2020" name="Microb. Genom.">
        <title>Genetic diversity of clinical and environmental Mucorales isolates obtained from an investigation of mucormycosis cases among solid organ transplant recipients.</title>
        <authorList>
            <person name="Nguyen M.H."/>
            <person name="Kaul D."/>
            <person name="Muto C."/>
            <person name="Cheng S.J."/>
            <person name="Richter R.A."/>
            <person name="Bruno V.M."/>
            <person name="Liu G."/>
            <person name="Beyhan S."/>
            <person name="Sundermann A.J."/>
            <person name="Mounaud S."/>
            <person name="Pasculle A.W."/>
            <person name="Nierman W.C."/>
            <person name="Driscoll E."/>
            <person name="Cumbie R."/>
            <person name="Clancy C.J."/>
            <person name="Dupont C.L."/>
        </authorList>
    </citation>
    <scope>NUCLEOTIDE SEQUENCE [LARGE SCALE GENOMIC DNA]</scope>
    <source>
        <strain evidence="1 2">GL24</strain>
    </source>
</reference>
<gene>
    <name evidence="1" type="ORF">G6F50_015312</name>
</gene>
<keyword evidence="2" id="KW-1185">Reference proteome</keyword>
<protein>
    <submittedName>
        <fullName evidence="1">Uncharacterized protein</fullName>
    </submittedName>
</protein>
<accession>A0A9P6XZK5</accession>
<comment type="caution">
    <text evidence="1">The sequence shown here is derived from an EMBL/GenBank/DDBJ whole genome shotgun (WGS) entry which is preliminary data.</text>
</comment>
<organism evidence="1 2">
    <name type="scientific">Rhizopus delemar</name>
    <dbReference type="NCBI Taxonomy" id="936053"/>
    <lineage>
        <taxon>Eukaryota</taxon>
        <taxon>Fungi</taxon>
        <taxon>Fungi incertae sedis</taxon>
        <taxon>Mucoromycota</taxon>
        <taxon>Mucoromycotina</taxon>
        <taxon>Mucoromycetes</taxon>
        <taxon>Mucorales</taxon>
        <taxon>Mucorineae</taxon>
        <taxon>Rhizopodaceae</taxon>
        <taxon>Rhizopus</taxon>
    </lineage>
</organism>
<evidence type="ECO:0000313" key="1">
    <source>
        <dbReference type="EMBL" id="KAG1535423.1"/>
    </source>
</evidence>
<proteinExistence type="predicted"/>
<dbReference type="Proteomes" id="UP000740926">
    <property type="component" value="Unassembled WGS sequence"/>
</dbReference>
<dbReference type="EMBL" id="JAANIU010008284">
    <property type="protein sequence ID" value="KAG1535423.1"/>
    <property type="molecule type" value="Genomic_DNA"/>
</dbReference>